<reference evidence="1" key="1">
    <citation type="submission" date="2021-01" db="EMBL/GenBank/DDBJ databases">
        <authorList>
            <consortium name="Genoscope - CEA"/>
            <person name="William W."/>
        </authorList>
    </citation>
    <scope>NUCLEOTIDE SEQUENCE</scope>
</reference>
<protein>
    <submittedName>
        <fullName evidence="1">Uncharacterized protein</fullName>
    </submittedName>
</protein>
<evidence type="ECO:0000313" key="1">
    <source>
        <dbReference type="EMBL" id="CAD8133909.1"/>
    </source>
</evidence>
<sequence>MDYRFISKFQKTGLHYMKICLCKNKETLNQWKLKMVYIQFKEIRQIIQSKMKEYEILEVLIIISTLALEDENNIPKIQAQNNSLDLSQQVVKLIF</sequence>
<keyword evidence="2" id="KW-1185">Reference proteome</keyword>
<dbReference type="EMBL" id="CAJJDP010000004">
    <property type="protein sequence ID" value="CAD8133909.1"/>
    <property type="molecule type" value="Genomic_DNA"/>
</dbReference>
<proteinExistence type="predicted"/>
<accession>A0A8S1S4L3</accession>
<name>A0A8S1S4L3_PAROT</name>
<gene>
    <name evidence="1" type="ORF">POCTA_138.1.T0050162</name>
</gene>
<dbReference type="AlphaFoldDB" id="A0A8S1S4L3"/>
<dbReference type="Proteomes" id="UP000683925">
    <property type="component" value="Unassembled WGS sequence"/>
</dbReference>
<comment type="caution">
    <text evidence="1">The sequence shown here is derived from an EMBL/GenBank/DDBJ whole genome shotgun (WGS) entry which is preliminary data.</text>
</comment>
<organism evidence="1 2">
    <name type="scientific">Paramecium octaurelia</name>
    <dbReference type="NCBI Taxonomy" id="43137"/>
    <lineage>
        <taxon>Eukaryota</taxon>
        <taxon>Sar</taxon>
        <taxon>Alveolata</taxon>
        <taxon>Ciliophora</taxon>
        <taxon>Intramacronucleata</taxon>
        <taxon>Oligohymenophorea</taxon>
        <taxon>Peniculida</taxon>
        <taxon>Parameciidae</taxon>
        <taxon>Paramecium</taxon>
    </lineage>
</organism>
<evidence type="ECO:0000313" key="2">
    <source>
        <dbReference type="Proteomes" id="UP000683925"/>
    </source>
</evidence>